<evidence type="ECO:0000256" key="3">
    <source>
        <dbReference type="ARBA" id="ARBA00022729"/>
    </source>
</evidence>
<proteinExistence type="inferred from homology"/>
<dbReference type="SUPFAM" id="SSF48452">
    <property type="entry name" value="TPR-like"/>
    <property type="match status" value="1"/>
</dbReference>
<evidence type="ECO:0000256" key="1">
    <source>
        <dbReference type="ARBA" id="ARBA00004442"/>
    </source>
</evidence>
<dbReference type="Proteomes" id="UP000199310">
    <property type="component" value="Unassembled WGS sequence"/>
</dbReference>
<dbReference type="RefSeq" id="WP_089901306.1">
    <property type="nucleotide sequence ID" value="NZ_FOJG01000002.1"/>
</dbReference>
<dbReference type="EMBL" id="FOJG01000002">
    <property type="protein sequence ID" value="SEW53909.1"/>
    <property type="molecule type" value="Genomic_DNA"/>
</dbReference>
<dbReference type="Pfam" id="PF07980">
    <property type="entry name" value="SusD_RagB"/>
    <property type="match status" value="1"/>
</dbReference>
<dbReference type="AlphaFoldDB" id="A0A1I0SBC2"/>
<evidence type="ECO:0000259" key="7">
    <source>
        <dbReference type="Pfam" id="PF14322"/>
    </source>
</evidence>
<evidence type="ECO:0000256" key="4">
    <source>
        <dbReference type="ARBA" id="ARBA00023136"/>
    </source>
</evidence>
<dbReference type="OrthoDB" id="608091at2"/>
<feature type="domain" description="RagB/SusD" evidence="6">
    <location>
        <begin position="327"/>
        <end position="596"/>
    </location>
</feature>
<gene>
    <name evidence="8" type="ORF">SAMN04488122_5748</name>
</gene>
<dbReference type="InterPro" id="IPR011990">
    <property type="entry name" value="TPR-like_helical_dom_sf"/>
</dbReference>
<dbReference type="GO" id="GO:0009279">
    <property type="term" value="C:cell outer membrane"/>
    <property type="evidence" value="ECO:0007669"/>
    <property type="project" value="UniProtKB-SubCell"/>
</dbReference>
<dbReference type="STRING" id="29529.SAMN04488122_5748"/>
<keyword evidence="4" id="KW-0472">Membrane</keyword>
<reference evidence="9" key="1">
    <citation type="submission" date="2016-10" db="EMBL/GenBank/DDBJ databases">
        <authorList>
            <person name="Varghese N."/>
            <person name="Submissions S."/>
        </authorList>
    </citation>
    <scope>NUCLEOTIDE SEQUENCE [LARGE SCALE GENOMIC DNA]</scope>
    <source>
        <strain evidence="9">DSM 3695</strain>
    </source>
</reference>
<evidence type="ECO:0000313" key="9">
    <source>
        <dbReference type="Proteomes" id="UP000199310"/>
    </source>
</evidence>
<organism evidence="8 9">
    <name type="scientific">Chitinophaga arvensicola</name>
    <dbReference type="NCBI Taxonomy" id="29529"/>
    <lineage>
        <taxon>Bacteria</taxon>
        <taxon>Pseudomonadati</taxon>
        <taxon>Bacteroidota</taxon>
        <taxon>Chitinophagia</taxon>
        <taxon>Chitinophagales</taxon>
        <taxon>Chitinophagaceae</taxon>
        <taxon>Chitinophaga</taxon>
    </lineage>
</organism>
<evidence type="ECO:0000313" key="8">
    <source>
        <dbReference type="EMBL" id="SEW53909.1"/>
    </source>
</evidence>
<dbReference type="InterPro" id="IPR012944">
    <property type="entry name" value="SusD_RagB_dom"/>
</dbReference>
<dbReference type="InterPro" id="IPR033985">
    <property type="entry name" value="SusD-like_N"/>
</dbReference>
<accession>A0A1I0SBC2</accession>
<evidence type="ECO:0000259" key="6">
    <source>
        <dbReference type="Pfam" id="PF07980"/>
    </source>
</evidence>
<evidence type="ECO:0000256" key="5">
    <source>
        <dbReference type="ARBA" id="ARBA00023237"/>
    </source>
</evidence>
<comment type="similarity">
    <text evidence="2">Belongs to the SusD family.</text>
</comment>
<keyword evidence="9" id="KW-1185">Reference proteome</keyword>
<dbReference type="Pfam" id="PF14322">
    <property type="entry name" value="SusD-like_3"/>
    <property type="match status" value="1"/>
</dbReference>
<protein>
    <submittedName>
        <fullName evidence="8">Starch-binding associating with outer membrane</fullName>
    </submittedName>
</protein>
<feature type="domain" description="SusD-like N-terminal" evidence="7">
    <location>
        <begin position="24"/>
        <end position="234"/>
    </location>
</feature>
<keyword evidence="3" id="KW-0732">Signal</keyword>
<sequence length="596" mass="66862">MNSNIISTTILLFCGLLVMSGCGKYLDQVPNDRITIEEVFRKKGASEQYLANVYSYIADDANVWEGVPWFSNADEGDITWSKYRVYDLNMGNINPGNPVFDNWGHNYNGIRSASYFMAHINENVEIRNVNGQQLIDQYHAEARCLRAFFYFQIMRQYGPVVLTGDNPASPDAPASALQLPRSSFDECVNYVVGQLDSAAQVLPLVPSANGQPSDLEMGRMTKGIALAMKARVLLYAASPLYNGNTDLATFKNHDGSFFISQSYDKEKWKKAADAAKAVIDLGLYSLYKDPSGDPVKSMQGIFLQAWNPEQILVRKKNGLPDRDVNAMPRQAGGWCGVGVTQEQVDAYLMKDGKSIKESPLYSETGFTTVAGVSVSNMYVNREPRFYADVIYNNCVWQGGSMKAAAPVTFYLSGPNGKNGHPTDWTKTGYLVRKNIASQTNAGSGGNGQKQERPEIIFRLGEIYLDYVEALNEYNPNDPDILVYLNKIRERAGVPQYGSGPEALPVPASQADMRAKIRLERRIELAYESHRWFDIRRWKITAQVMGDMHGMNINKDGNDFYQRVVASRHIYIPALTWFPISQYEMDRTKLIVQNPGW</sequence>
<name>A0A1I0SBC2_9BACT</name>
<comment type="subcellular location">
    <subcellularLocation>
        <location evidence="1">Cell outer membrane</location>
    </subcellularLocation>
</comment>
<dbReference type="Gene3D" id="1.25.40.390">
    <property type="match status" value="1"/>
</dbReference>
<evidence type="ECO:0000256" key="2">
    <source>
        <dbReference type="ARBA" id="ARBA00006275"/>
    </source>
</evidence>
<keyword evidence="5" id="KW-0998">Cell outer membrane</keyword>